<dbReference type="Proteomes" id="UP000001312">
    <property type="component" value="Unassembled WGS sequence"/>
</dbReference>
<sequence length="50" mass="5234">MGAGTSGECALWALWCKVGDSQENQPGFKSSDNGGHASTTMRTVFTPQSV</sequence>
<accession>A7EPM8</accession>
<organism evidence="2 3">
    <name type="scientific">Sclerotinia sclerotiorum (strain ATCC 18683 / 1980 / Ss-1)</name>
    <name type="common">White mold</name>
    <name type="synonym">Whetzelinia sclerotiorum</name>
    <dbReference type="NCBI Taxonomy" id="665079"/>
    <lineage>
        <taxon>Eukaryota</taxon>
        <taxon>Fungi</taxon>
        <taxon>Dikarya</taxon>
        <taxon>Ascomycota</taxon>
        <taxon>Pezizomycotina</taxon>
        <taxon>Leotiomycetes</taxon>
        <taxon>Helotiales</taxon>
        <taxon>Sclerotiniaceae</taxon>
        <taxon>Sclerotinia</taxon>
    </lineage>
</organism>
<dbReference type="GeneID" id="5488050"/>
<proteinExistence type="predicted"/>
<feature type="region of interest" description="Disordered" evidence="1">
    <location>
        <begin position="23"/>
        <end position="50"/>
    </location>
</feature>
<dbReference type="InParanoid" id="A7EPM8"/>
<gene>
    <name evidence="2" type="ORF">SS1G_07277</name>
</gene>
<reference evidence="3" key="1">
    <citation type="journal article" date="2011" name="PLoS Genet.">
        <title>Genomic analysis of the necrotrophic fungal pathogens Sclerotinia sclerotiorum and Botrytis cinerea.</title>
        <authorList>
            <person name="Amselem J."/>
            <person name="Cuomo C.A."/>
            <person name="van Kan J.A."/>
            <person name="Viaud M."/>
            <person name="Benito E.P."/>
            <person name="Couloux A."/>
            <person name="Coutinho P.M."/>
            <person name="de Vries R.P."/>
            <person name="Dyer P.S."/>
            <person name="Fillinger S."/>
            <person name="Fournier E."/>
            <person name="Gout L."/>
            <person name="Hahn M."/>
            <person name="Kohn L."/>
            <person name="Lapalu N."/>
            <person name="Plummer K.M."/>
            <person name="Pradier J.M."/>
            <person name="Quevillon E."/>
            <person name="Sharon A."/>
            <person name="Simon A."/>
            <person name="ten Have A."/>
            <person name="Tudzynski B."/>
            <person name="Tudzynski P."/>
            <person name="Wincker P."/>
            <person name="Andrew M."/>
            <person name="Anthouard V."/>
            <person name="Beever R.E."/>
            <person name="Beffa R."/>
            <person name="Benoit I."/>
            <person name="Bouzid O."/>
            <person name="Brault B."/>
            <person name="Chen Z."/>
            <person name="Choquer M."/>
            <person name="Collemare J."/>
            <person name="Cotton P."/>
            <person name="Danchin E.G."/>
            <person name="Da Silva C."/>
            <person name="Gautier A."/>
            <person name="Giraud C."/>
            <person name="Giraud T."/>
            <person name="Gonzalez C."/>
            <person name="Grossetete S."/>
            <person name="Guldener U."/>
            <person name="Henrissat B."/>
            <person name="Howlett B.J."/>
            <person name="Kodira C."/>
            <person name="Kretschmer M."/>
            <person name="Lappartient A."/>
            <person name="Leroch M."/>
            <person name="Levis C."/>
            <person name="Mauceli E."/>
            <person name="Neuveglise C."/>
            <person name="Oeser B."/>
            <person name="Pearson M."/>
            <person name="Poulain J."/>
            <person name="Poussereau N."/>
            <person name="Quesneville H."/>
            <person name="Rascle C."/>
            <person name="Schumacher J."/>
            <person name="Segurens B."/>
            <person name="Sexton A."/>
            <person name="Silva E."/>
            <person name="Sirven C."/>
            <person name="Soanes D.M."/>
            <person name="Talbot N.J."/>
            <person name="Templeton M."/>
            <person name="Yandava C."/>
            <person name="Yarden O."/>
            <person name="Zeng Q."/>
            <person name="Rollins J.A."/>
            <person name="Lebrun M.H."/>
            <person name="Dickman M."/>
        </authorList>
    </citation>
    <scope>NUCLEOTIDE SEQUENCE [LARGE SCALE GENOMIC DNA]</scope>
    <source>
        <strain evidence="3">ATCC 18683 / 1980 / Ss-1</strain>
    </source>
</reference>
<keyword evidence="3" id="KW-1185">Reference proteome</keyword>
<evidence type="ECO:0000313" key="3">
    <source>
        <dbReference type="Proteomes" id="UP000001312"/>
    </source>
</evidence>
<evidence type="ECO:0000313" key="2">
    <source>
        <dbReference type="EMBL" id="EDO04794.1"/>
    </source>
</evidence>
<dbReference type="EMBL" id="CH476629">
    <property type="protein sequence ID" value="EDO04794.1"/>
    <property type="molecule type" value="Genomic_DNA"/>
</dbReference>
<name>A7EPM8_SCLS1</name>
<dbReference type="HOGENOM" id="CLU_3125946_0_0_1"/>
<evidence type="ECO:0000256" key="1">
    <source>
        <dbReference type="SAM" id="MobiDB-lite"/>
    </source>
</evidence>
<dbReference type="RefSeq" id="XP_001591831.1">
    <property type="nucleotide sequence ID" value="XM_001591781.1"/>
</dbReference>
<dbReference type="AlphaFoldDB" id="A7EPM8"/>
<protein>
    <submittedName>
        <fullName evidence="2">Uncharacterized protein</fullName>
    </submittedName>
</protein>
<dbReference type="KEGG" id="ssl:SS1G_07277"/>